<evidence type="ECO:0000313" key="2">
    <source>
        <dbReference type="Proteomes" id="UP000305848"/>
    </source>
</evidence>
<dbReference type="OrthoDB" id="676604at2"/>
<sequence length="98" mass="11127">MAKTTDPLFKQVKGTIGKQIVIKQYGDTTVISKHPDMSRVKPSKLQQNGRKLFAEAVAYARAVNRNPEQKATYIQKVPCGQSVYHYALKEYLEKNREG</sequence>
<organism evidence="1 2">
    <name type="scientific">Ilyomonas limi</name>
    <dbReference type="NCBI Taxonomy" id="2575867"/>
    <lineage>
        <taxon>Bacteria</taxon>
        <taxon>Pseudomonadati</taxon>
        <taxon>Bacteroidota</taxon>
        <taxon>Chitinophagia</taxon>
        <taxon>Chitinophagales</taxon>
        <taxon>Chitinophagaceae</taxon>
        <taxon>Ilyomonas</taxon>
    </lineage>
</organism>
<dbReference type="EMBL" id="SZQL01000001">
    <property type="protein sequence ID" value="TKK71647.1"/>
    <property type="molecule type" value="Genomic_DNA"/>
</dbReference>
<dbReference type="Proteomes" id="UP000305848">
    <property type="component" value="Unassembled WGS sequence"/>
</dbReference>
<comment type="caution">
    <text evidence="1">The sequence shown here is derived from an EMBL/GenBank/DDBJ whole genome shotgun (WGS) entry which is preliminary data.</text>
</comment>
<dbReference type="AlphaFoldDB" id="A0A4U3LCN3"/>
<protein>
    <submittedName>
        <fullName evidence="1">Uncharacterized protein</fullName>
    </submittedName>
</protein>
<proteinExistence type="predicted"/>
<keyword evidence="2" id="KW-1185">Reference proteome</keyword>
<dbReference type="RefSeq" id="WP_137259887.1">
    <property type="nucleotide sequence ID" value="NZ_SZQL01000001.1"/>
</dbReference>
<accession>A0A4U3LCN3</accession>
<gene>
    <name evidence="1" type="ORF">FC093_01075</name>
</gene>
<name>A0A4U3LCN3_9BACT</name>
<evidence type="ECO:0000313" key="1">
    <source>
        <dbReference type="EMBL" id="TKK71647.1"/>
    </source>
</evidence>
<reference evidence="1 2" key="1">
    <citation type="submission" date="2019-05" db="EMBL/GenBank/DDBJ databases">
        <title>Panacibacter sp. strain 17mud1-8 Genome sequencing and assembly.</title>
        <authorList>
            <person name="Chhetri G."/>
        </authorList>
    </citation>
    <scope>NUCLEOTIDE SEQUENCE [LARGE SCALE GENOMIC DNA]</scope>
    <source>
        <strain evidence="1 2">17mud1-8</strain>
    </source>
</reference>